<keyword evidence="2" id="KW-0732">Signal</keyword>
<comment type="caution">
    <text evidence="3">The sequence shown here is derived from an EMBL/GenBank/DDBJ whole genome shotgun (WGS) entry which is preliminary data.</text>
</comment>
<reference evidence="3" key="1">
    <citation type="submission" date="2023-03" db="EMBL/GenBank/DDBJ databases">
        <title>Actinorhabdospora filicis NBRC 111898.</title>
        <authorList>
            <person name="Ichikawa N."/>
            <person name="Sato H."/>
            <person name="Tonouchi N."/>
        </authorList>
    </citation>
    <scope>NUCLEOTIDE SEQUENCE</scope>
    <source>
        <strain evidence="3">NBRC 111898</strain>
    </source>
</reference>
<keyword evidence="1" id="KW-0812">Transmembrane</keyword>
<sequence>MKSVTRMVLTAPLSLLGGSAAAAAVFLANPGGLLLAENGTPACRLVSILSATAAGAIAFAGTSWLLGWFGPVRRGVIGVVGLVGLVAVGLAVGYLWLWGWPVVGHLVGE</sequence>
<feature type="signal peptide" evidence="2">
    <location>
        <begin position="1"/>
        <end position="22"/>
    </location>
</feature>
<evidence type="ECO:0000313" key="3">
    <source>
        <dbReference type="EMBL" id="GLZ77608.1"/>
    </source>
</evidence>
<gene>
    <name evidence="3" type="ORF">Afil01_24150</name>
</gene>
<organism evidence="3 4">
    <name type="scientific">Actinorhabdospora filicis</name>
    <dbReference type="NCBI Taxonomy" id="1785913"/>
    <lineage>
        <taxon>Bacteria</taxon>
        <taxon>Bacillati</taxon>
        <taxon>Actinomycetota</taxon>
        <taxon>Actinomycetes</taxon>
        <taxon>Micromonosporales</taxon>
        <taxon>Micromonosporaceae</taxon>
        <taxon>Actinorhabdospora</taxon>
    </lineage>
</organism>
<dbReference type="EMBL" id="BSTX01000001">
    <property type="protein sequence ID" value="GLZ77608.1"/>
    <property type="molecule type" value="Genomic_DNA"/>
</dbReference>
<keyword evidence="4" id="KW-1185">Reference proteome</keyword>
<evidence type="ECO:0000256" key="1">
    <source>
        <dbReference type="SAM" id="Phobius"/>
    </source>
</evidence>
<name>A0A9W6SKE7_9ACTN</name>
<dbReference type="RefSeq" id="WP_285662709.1">
    <property type="nucleotide sequence ID" value="NZ_BSTX01000001.1"/>
</dbReference>
<keyword evidence="1" id="KW-0472">Membrane</keyword>
<proteinExistence type="predicted"/>
<accession>A0A9W6SKE7</accession>
<dbReference type="AlphaFoldDB" id="A0A9W6SKE7"/>
<evidence type="ECO:0000256" key="2">
    <source>
        <dbReference type="SAM" id="SignalP"/>
    </source>
</evidence>
<protein>
    <recommendedName>
        <fullName evidence="5">Major facilitator superfamily (MFS) profile domain-containing protein</fullName>
    </recommendedName>
</protein>
<feature type="transmembrane region" description="Helical" evidence="1">
    <location>
        <begin position="76"/>
        <end position="97"/>
    </location>
</feature>
<feature type="transmembrane region" description="Helical" evidence="1">
    <location>
        <begin position="48"/>
        <end position="69"/>
    </location>
</feature>
<evidence type="ECO:0000313" key="4">
    <source>
        <dbReference type="Proteomes" id="UP001165079"/>
    </source>
</evidence>
<dbReference type="Proteomes" id="UP001165079">
    <property type="component" value="Unassembled WGS sequence"/>
</dbReference>
<keyword evidence="1" id="KW-1133">Transmembrane helix</keyword>
<evidence type="ECO:0008006" key="5">
    <source>
        <dbReference type="Google" id="ProtNLM"/>
    </source>
</evidence>
<feature type="chain" id="PRO_5040845585" description="Major facilitator superfamily (MFS) profile domain-containing protein" evidence="2">
    <location>
        <begin position="23"/>
        <end position="109"/>
    </location>
</feature>